<name>A0A5B9W2Y9_9BACT</name>
<dbReference type="EMBL" id="CP042997">
    <property type="protein sequence ID" value="QEH34425.1"/>
    <property type="molecule type" value="Genomic_DNA"/>
</dbReference>
<dbReference type="AlphaFoldDB" id="A0A5B9W2Y9"/>
<feature type="domain" description="Putative restriction endonuclease" evidence="2">
    <location>
        <begin position="24"/>
        <end position="163"/>
    </location>
</feature>
<sequence length="230" mass="25105">METTTIGQPAAVQAPASPRRIRLADYEAWIEDGSIEEGAPIELFEGRIVRKRAKVRRHSRASVHARRAIERVLPAGWHLGAELPVRMPASEGLPEPDLSVTRGTVDDYKVRDPGPADVALVVEIADTSLAEDRRRAAVYLAEGYPAYWIIHVRDRRLEVFRRSRRPGPSPRRTRPSSFWTGSSSTESPSPTCSRATDGAGTFVVGAAPRRQPLSPARGTGPRGGHGPLAP</sequence>
<dbReference type="Pfam" id="PF05685">
    <property type="entry name" value="Uma2"/>
    <property type="match status" value="1"/>
</dbReference>
<protein>
    <recommendedName>
        <fullName evidence="2">Putative restriction endonuclease domain-containing protein</fullName>
    </recommendedName>
</protein>
<dbReference type="CDD" id="cd06260">
    <property type="entry name" value="DUF820-like"/>
    <property type="match status" value="1"/>
</dbReference>
<accession>A0A5B9W2Y9</accession>
<proteinExistence type="predicted"/>
<dbReference type="SUPFAM" id="SSF52980">
    <property type="entry name" value="Restriction endonuclease-like"/>
    <property type="match status" value="1"/>
</dbReference>
<organism evidence="3 4">
    <name type="scientific">Aquisphaera giovannonii</name>
    <dbReference type="NCBI Taxonomy" id="406548"/>
    <lineage>
        <taxon>Bacteria</taxon>
        <taxon>Pseudomonadati</taxon>
        <taxon>Planctomycetota</taxon>
        <taxon>Planctomycetia</taxon>
        <taxon>Isosphaerales</taxon>
        <taxon>Isosphaeraceae</taxon>
        <taxon>Aquisphaera</taxon>
    </lineage>
</organism>
<dbReference type="InterPro" id="IPR008538">
    <property type="entry name" value="Uma2"/>
</dbReference>
<evidence type="ECO:0000259" key="2">
    <source>
        <dbReference type="Pfam" id="PF05685"/>
    </source>
</evidence>
<dbReference type="Gene3D" id="3.90.1570.10">
    <property type="entry name" value="tt1808, chain A"/>
    <property type="match status" value="1"/>
</dbReference>
<feature type="compositionally biased region" description="Gly residues" evidence="1">
    <location>
        <begin position="220"/>
        <end position="230"/>
    </location>
</feature>
<dbReference type="RefSeq" id="WP_168221797.1">
    <property type="nucleotide sequence ID" value="NZ_CP042997.1"/>
</dbReference>
<evidence type="ECO:0000313" key="3">
    <source>
        <dbReference type="EMBL" id="QEH34425.1"/>
    </source>
</evidence>
<dbReference type="Proteomes" id="UP000324233">
    <property type="component" value="Chromosome"/>
</dbReference>
<feature type="compositionally biased region" description="Low complexity" evidence="1">
    <location>
        <begin position="175"/>
        <end position="193"/>
    </location>
</feature>
<reference evidence="3 4" key="1">
    <citation type="submission" date="2019-08" db="EMBL/GenBank/DDBJ databases">
        <title>Deep-cultivation of Planctomycetes and their phenomic and genomic characterization uncovers novel biology.</title>
        <authorList>
            <person name="Wiegand S."/>
            <person name="Jogler M."/>
            <person name="Boedeker C."/>
            <person name="Pinto D."/>
            <person name="Vollmers J."/>
            <person name="Rivas-Marin E."/>
            <person name="Kohn T."/>
            <person name="Peeters S.H."/>
            <person name="Heuer A."/>
            <person name="Rast P."/>
            <person name="Oberbeckmann S."/>
            <person name="Bunk B."/>
            <person name="Jeske O."/>
            <person name="Meyerdierks A."/>
            <person name="Storesund J.E."/>
            <person name="Kallscheuer N."/>
            <person name="Luecker S."/>
            <person name="Lage O.M."/>
            <person name="Pohl T."/>
            <person name="Merkel B.J."/>
            <person name="Hornburger P."/>
            <person name="Mueller R.-W."/>
            <person name="Bruemmer F."/>
            <person name="Labrenz M."/>
            <person name="Spormann A.M."/>
            <person name="Op den Camp H."/>
            <person name="Overmann J."/>
            <person name="Amann R."/>
            <person name="Jetten M.S.M."/>
            <person name="Mascher T."/>
            <person name="Medema M.H."/>
            <person name="Devos D.P."/>
            <person name="Kaster A.-K."/>
            <person name="Ovreas L."/>
            <person name="Rohde M."/>
            <person name="Galperin M.Y."/>
            <person name="Jogler C."/>
        </authorList>
    </citation>
    <scope>NUCLEOTIDE SEQUENCE [LARGE SCALE GENOMIC DNA]</scope>
    <source>
        <strain evidence="3 4">OJF2</strain>
    </source>
</reference>
<dbReference type="PANTHER" id="PTHR35400:SF1">
    <property type="entry name" value="SLR1083 PROTEIN"/>
    <property type="match status" value="1"/>
</dbReference>
<evidence type="ECO:0000313" key="4">
    <source>
        <dbReference type="Proteomes" id="UP000324233"/>
    </source>
</evidence>
<gene>
    <name evidence="3" type="ORF">OJF2_29640</name>
</gene>
<keyword evidence="4" id="KW-1185">Reference proteome</keyword>
<feature type="region of interest" description="Disordered" evidence="1">
    <location>
        <begin position="163"/>
        <end position="230"/>
    </location>
</feature>
<dbReference type="InterPro" id="IPR012296">
    <property type="entry name" value="Nuclease_put_TT1808"/>
</dbReference>
<dbReference type="KEGG" id="agv:OJF2_29640"/>
<dbReference type="PANTHER" id="PTHR35400">
    <property type="entry name" value="SLR1083 PROTEIN"/>
    <property type="match status" value="1"/>
</dbReference>
<evidence type="ECO:0000256" key="1">
    <source>
        <dbReference type="SAM" id="MobiDB-lite"/>
    </source>
</evidence>
<dbReference type="InterPro" id="IPR011335">
    <property type="entry name" value="Restrct_endonuc-II-like"/>
</dbReference>